<name>A0A8X7CTK2_9ARAC</name>
<accession>A0A8X7CTK2</accession>
<dbReference type="Proteomes" id="UP000886998">
    <property type="component" value="Unassembled WGS sequence"/>
</dbReference>
<keyword evidence="2" id="KW-1185">Reference proteome</keyword>
<sequence length="84" mass="10195">MDVSIDESHLIRSHNFLINILWLGFYRYHAYLLREVRKANLPSTPIHYILLMWTSFRYKIFENFYCVQQLQSEKDAIVISSFSY</sequence>
<dbReference type="OrthoDB" id="10271838at2759"/>
<reference evidence="1" key="1">
    <citation type="submission" date="2020-08" db="EMBL/GenBank/DDBJ databases">
        <title>Multicomponent nature underlies the extraordinary mechanical properties of spider dragline silk.</title>
        <authorList>
            <person name="Kono N."/>
            <person name="Nakamura H."/>
            <person name="Mori M."/>
            <person name="Yoshida Y."/>
            <person name="Ohtoshi R."/>
            <person name="Malay A.D."/>
            <person name="Moran D.A.P."/>
            <person name="Tomita M."/>
            <person name="Numata K."/>
            <person name="Arakawa K."/>
        </authorList>
    </citation>
    <scope>NUCLEOTIDE SEQUENCE</scope>
</reference>
<organism evidence="1 2">
    <name type="scientific">Trichonephila inaurata madagascariensis</name>
    <dbReference type="NCBI Taxonomy" id="2747483"/>
    <lineage>
        <taxon>Eukaryota</taxon>
        <taxon>Metazoa</taxon>
        <taxon>Ecdysozoa</taxon>
        <taxon>Arthropoda</taxon>
        <taxon>Chelicerata</taxon>
        <taxon>Arachnida</taxon>
        <taxon>Araneae</taxon>
        <taxon>Araneomorphae</taxon>
        <taxon>Entelegynae</taxon>
        <taxon>Araneoidea</taxon>
        <taxon>Nephilidae</taxon>
        <taxon>Trichonephila</taxon>
        <taxon>Trichonephila inaurata</taxon>
    </lineage>
</organism>
<gene>
    <name evidence="1" type="ORF">TNIN_173401</name>
</gene>
<proteinExistence type="predicted"/>
<dbReference type="EMBL" id="BMAV01023068">
    <property type="protein sequence ID" value="GFY78560.1"/>
    <property type="molecule type" value="Genomic_DNA"/>
</dbReference>
<dbReference type="AlphaFoldDB" id="A0A8X7CTK2"/>
<evidence type="ECO:0000313" key="1">
    <source>
        <dbReference type="EMBL" id="GFY78560.1"/>
    </source>
</evidence>
<protein>
    <submittedName>
        <fullName evidence="1">Uncharacterized protein</fullName>
    </submittedName>
</protein>
<comment type="caution">
    <text evidence="1">The sequence shown here is derived from an EMBL/GenBank/DDBJ whole genome shotgun (WGS) entry which is preliminary data.</text>
</comment>
<evidence type="ECO:0000313" key="2">
    <source>
        <dbReference type="Proteomes" id="UP000886998"/>
    </source>
</evidence>